<dbReference type="PANTHER" id="PTHR43705">
    <property type="entry name" value="HYDROXYACYLGLUTATHIONE HYDROLASE"/>
    <property type="match status" value="1"/>
</dbReference>
<dbReference type="SMART" id="SM00849">
    <property type="entry name" value="Lactamase_B"/>
    <property type="match status" value="1"/>
</dbReference>
<dbReference type="InterPro" id="IPR036866">
    <property type="entry name" value="RibonucZ/Hydroxyglut_hydro"/>
</dbReference>
<dbReference type="Proteomes" id="UP001597213">
    <property type="component" value="Unassembled WGS sequence"/>
</dbReference>
<dbReference type="HAMAP" id="MF_01374">
    <property type="entry name" value="Glyoxalase_2"/>
    <property type="match status" value="1"/>
</dbReference>
<dbReference type="RefSeq" id="WP_379143409.1">
    <property type="nucleotide sequence ID" value="NZ_JBHUEN010000043.1"/>
</dbReference>
<evidence type="ECO:0000256" key="4">
    <source>
        <dbReference type="ARBA" id="ARBA00022723"/>
    </source>
</evidence>
<evidence type="ECO:0000256" key="7">
    <source>
        <dbReference type="HAMAP-Rule" id="MF_01374"/>
    </source>
</evidence>
<evidence type="ECO:0000259" key="8">
    <source>
        <dbReference type="SMART" id="SM00849"/>
    </source>
</evidence>
<accession>A0ABW4R962</accession>
<feature type="binding site" evidence="7">
    <location>
        <position position="133"/>
    </location>
    <ligand>
        <name>Zn(2+)</name>
        <dbReference type="ChEBI" id="CHEBI:29105"/>
        <label>2</label>
    </ligand>
</feature>
<dbReference type="EC" id="3.1.2.6" evidence="7"/>
<evidence type="ECO:0000256" key="1">
    <source>
        <dbReference type="ARBA" id="ARBA00001623"/>
    </source>
</evidence>
<gene>
    <name evidence="7 9" type="primary">gloB</name>
    <name evidence="9" type="ORF">ACFSCT_13105</name>
</gene>
<comment type="caution">
    <text evidence="9">The sequence shown here is derived from an EMBL/GenBank/DDBJ whole genome shotgun (WGS) entry which is preliminary data.</text>
</comment>
<evidence type="ECO:0000313" key="9">
    <source>
        <dbReference type="EMBL" id="MFD1882655.1"/>
    </source>
</evidence>
<name>A0ABW4R962_9RHOB</name>
<comment type="function">
    <text evidence="7">Thiolesterase that catalyzes the hydrolysis of S-D-lactoyl-glutathione to form glutathione and D-lactic acid.</text>
</comment>
<organism evidence="9 10">
    <name type="scientific">Paracoccus pacificus</name>
    <dbReference type="NCBI Taxonomy" id="1463598"/>
    <lineage>
        <taxon>Bacteria</taxon>
        <taxon>Pseudomonadati</taxon>
        <taxon>Pseudomonadota</taxon>
        <taxon>Alphaproteobacteria</taxon>
        <taxon>Rhodobacterales</taxon>
        <taxon>Paracoccaceae</taxon>
        <taxon>Paracoccus</taxon>
    </lineage>
</organism>
<dbReference type="PANTHER" id="PTHR43705:SF1">
    <property type="entry name" value="HYDROXYACYLGLUTATHIONE HYDROLASE GLOB"/>
    <property type="match status" value="1"/>
</dbReference>
<keyword evidence="10" id="KW-1185">Reference proteome</keyword>
<dbReference type="InterPro" id="IPR001279">
    <property type="entry name" value="Metallo-B-lactamas"/>
</dbReference>
<dbReference type="EMBL" id="JBHUEN010000043">
    <property type="protein sequence ID" value="MFD1882655.1"/>
    <property type="molecule type" value="Genomic_DNA"/>
</dbReference>
<dbReference type="InterPro" id="IPR032282">
    <property type="entry name" value="HAGH_C"/>
</dbReference>
<comment type="similarity">
    <text evidence="3 7">Belongs to the metallo-beta-lactamase superfamily. Glyoxalase II family.</text>
</comment>
<reference evidence="10" key="1">
    <citation type="journal article" date="2019" name="Int. J. Syst. Evol. Microbiol.">
        <title>The Global Catalogue of Microorganisms (GCM) 10K type strain sequencing project: providing services to taxonomists for standard genome sequencing and annotation.</title>
        <authorList>
            <consortium name="The Broad Institute Genomics Platform"/>
            <consortium name="The Broad Institute Genome Sequencing Center for Infectious Disease"/>
            <person name="Wu L."/>
            <person name="Ma J."/>
        </authorList>
    </citation>
    <scope>NUCLEOTIDE SEQUENCE [LARGE SCALE GENOMIC DNA]</scope>
    <source>
        <strain evidence="10">CCUG 56029</strain>
    </source>
</reference>
<evidence type="ECO:0000256" key="2">
    <source>
        <dbReference type="ARBA" id="ARBA00004963"/>
    </source>
</evidence>
<feature type="binding site" evidence="7">
    <location>
        <position position="56"/>
    </location>
    <ligand>
        <name>Zn(2+)</name>
        <dbReference type="ChEBI" id="CHEBI:29105"/>
        <label>1</label>
    </ligand>
</feature>
<feature type="binding site" evidence="7">
    <location>
        <position position="133"/>
    </location>
    <ligand>
        <name>Zn(2+)</name>
        <dbReference type="ChEBI" id="CHEBI:29105"/>
        <label>1</label>
    </ligand>
</feature>
<protein>
    <recommendedName>
        <fullName evidence="7">Hydroxyacylglutathione hydrolase</fullName>
        <ecNumber evidence="7">3.1.2.6</ecNumber>
    </recommendedName>
    <alternativeName>
        <fullName evidence="7">Glyoxalase II</fullName>
        <shortName evidence="7">Glx II</shortName>
    </alternativeName>
</protein>
<dbReference type="CDD" id="cd07723">
    <property type="entry name" value="hydroxyacylglutathione_hydrolase_MBL-fold"/>
    <property type="match status" value="1"/>
</dbReference>
<dbReference type="PIRSF" id="PIRSF005457">
    <property type="entry name" value="Glx"/>
    <property type="match status" value="1"/>
</dbReference>
<feature type="binding site" evidence="7">
    <location>
        <position position="114"/>
    </location>
    <ligand>
        <name>Zn(2+)</name>
        <dbReference type="ChEBI" id="CHEBI:29105"/>
        <label>1</label>
    </ligand>
</feature>
<feature type="binding site" evidence="7">
    <location>
        <position position="61"/>
    </location>
    <ligand>
        <name>Zn(2+)</name>
        <dbReference type="ChEBI" id="CHEBI:29105"/>
        <label>2</label>
    </ligand>
</feature>
<evidence type="ECO:0000256" key="6">
    <source>
        <dbReference type="ARBA" id="ARBA00022833"/>
    </source>
</evidence>
<dbReference type="Pfam" id="PF00753">
    <property type="entry name" value="Lactamase_B"/>
    <property type="match status" value="1"/>
</dbReference>
<comment type="catalytic activity">
    <reaction evidence="1 7">
        <text>an S-(2-hydroxyacyl)glutathione + H2O = a 2-hydroxy carboxylate + glutathione + H(+)</text>
        <dbReference type="Rhea" id="RHEA:21864"/>
        <dbReference type="ChEBI" id="CHEBI:15377"/>
        <dbReference type="ChEBI" id="CHEBI:15378"/>
        <dbReference type="ChEBI" id="CHEBI:57925"/>
        <dbReference type="ChEBI" id="CHEBI:58896"/>
        <dbReference type="ChEBI" id="CHEBI:71261"/>
        <dbReference type="EC" id="3.1.2.6"/>
    </reaction>
</comment>
<keyword evidence="6 7" id="KW-0862">Zinc</keyword>
<evidence type="ECO:0000256" key="3">
    <source>
        <dbReference type="ARBA" id="ARBA00006759"/>
    </source>
</evidence>
<dbReference type="InterPro" id="IPR017782">
    <property type="entry name" value="Hydroxyacylglutathione_Hdrlase"/>
</dbReference>
<comment type="subunit">
    <text evidence="7">Monomer.</text>
</comment>
<sequence>MALELLTIRCLNDNYAYLIHDADKNETALIDAPEAAPILAALADRGWKLDQILLTHHHADHTQAVAELVAATGASVTGARADAHRLPPLDHQVSPGDTVRVGGSTAEIIDVPGHTVGHIAFHFPDDQLAFTADSLMAMGCGRLFEGTADQMWDSLSRLAGLPAETMICSGHDYCRGNGAFAISVDPQNPALRERIAQTADGLCPCAPATLAVELATNPFLRASDPAIRANLGMENAGDAEVFAELRRRKDAF</sequence>
<keyword evidence="4 7" id="KW-0479">Metal-binding</keyword>
<dbReference type="NCBIfam" id="TIGR03413">
    <property type="entry name" value="GSH_gloB"/>
    <property type="match status" value="1"/>
</dbReference>
<feature type="binding site" evidence="7">
    <location>
        <position position="60"/>
    </location>
    <ligand>
        <name>Zn(2+)</name>
        <dbReference type="ChEBI" id="CHEBI:29105"/>
        <label>2</label>
    </ligand>
</feature>
<evidence type="ECO:0000256" key="5">
    <source>
        <dbReference type="ARBA" id="ARBA00022801"/>
    </source>
</evidence>
<keyword evidence="5 7" id="KW-0378">Hydrolase</keyword>
<comment type="cofactor">
    <cofactor evidence="7">
        <name>Zn(2+)</name>
        <dbReference type="ChEBI" id="CHEBI:29105"/>
    </cofactor>
    <text evidence="7">Binds 2 Zn(2+) ions per subunit.</text>
</comment>
<evidence type="ECO:0000313" key="10">
    <source>
        <dbReference type="Proteomes" id="UP001597213"/>
    </source>
</evidence>
<dbReference type="GO" id="GO:0004416">
    <property type="term" value="F:hydroxyacylglutathione hydrolase activity"/>
    <property type="evidence" value="ECO:0007669"/>
    <property type="project" value="UniProtKB-EC"/>
</dbReference>
<proteinExistence type="inferred from homology"/>
<dbReference type="Pfam" id="PF16123">
    <property type="entry name" value="HAGH_C"/>
    <property type="match status" value="1"/>
</dbReference>
<feature type="binding site" evidence="7">
    <location>
        <position position="58"/>
    </location>
    <ligand>
        <name>Zn(2+)</name>
        <dbReference type="ChEBI" id="CHEBI:29105"/>
        <label>1</label>
    </ligand>
</feature>
<feature type="binding site" evidence="7">
    <location>
        <position position="171"/>
    </location>
    <ligand>
        <name>Zn(2+)</name>
        <dbReference type="ChEBI" id="CHEBI:29105"/>
        <label>2</label>
    </ligand>
</feature>
<dbReference type="InterPro" id="IPR035680">
    <property type="entry name" value="Clx_II_MBL"/>
</dbReference>
<feature type="domain" description="Metallo-beta-lactamase" evidence="8">
    <location>
        <begin position="13"/>
        <end position="171"/>
    </location>
</feature>
<comment type="pathway">
    <text evidence="2 7">Secondary metabolite metabolism; methylglyoxal degradation; (R)-lactate from methylglyoxal: step 2/2.</text>
</comment>
<dbReference type="Gene3D" id="3.60.15.10">
    <property type="entry name" value="Ribonuclease Z/Hydroxyacylglutathione hydrolase-like"/>
    <property type="match status" value="1"/>
</dbReference>
<dbReference type="InterPro" id="IPR050110">
    <property type="entry name" value="Glyoxalase_II_hydrolase"/>
</dbReference>
<dbReference type="SUPFAM" id="SSF56281">
    <property type="entry name" value="Metallo-hydrolase/oxidoreductase"/>
    <property type="match status" value="1"/>
</dbReference>